<evidence type="ECO:0008006" key="3">
    <source>
        <dbReference type="Google" id="ProtNLM"/>
    </source>
</evidence>
<gene>
    <name evidence="1" type="ORF">JCM9152_936</name>
</gene>
<dbReference type="InterPro" id="IPR008799">
    <property type="entry name" value="Pseudomon_AvrD"/>
</dbReference>
<sequence>MNQTLYANIDDILGEQCKRFFSSGYKLVQHQLEDIQVNPTIQSTSAQASIFYPSDWSKKTDDTDLKPHLSTLDAFVLSLHLNSLFISSIYNLNESQKKHIWIRSVNMKSGSAALFNLEKIKVQTKLIKTETSVDSLCGHLTTFKTQIENMTIEMVIDHYVGVYDFDAKRYNKIEDAMNQVNSSYYGSYYRECTRDLFDVQIDTEKEKISAWIKINYPDRTNISDGISSMYYPFYTPIDTFVCAAQQIQALFYLLDGVKRINSNNLWMREIKYECKQPIYRPSGLKQTVSLLRSRVLNRNNSKWRIAEFGCELDSFPTFFNINVSVAHELPMEVELKNE</sequence>
<proteinExistence type="predicted"/>
<protein>
    <recommendedName>
        <fullName evidence="3">Avirulence D protein</fullName>
    </recommendedName>
</protein>
<dbReference type="Proteomes" id="UP000018895">
    <property type="component" value="Unassembled WGS sequence"/>
</dbReference>
<dbReference type="AlphaFoldDB" id="W4QC94"/>
<evidence type="ECO:0000313" key="1">
    <source>
        <dbReference type="EMBL" id="GAE29572.1"/>
    </source>
</evidence>
<comment type="caution">
    <text evidence="1">The sequence shown here is derived from an EMBL/GenBank/DDBJ whole genome shotgun (WGS) entry which is preliminary data.</text>
</comment>
<dbReference type="EMBL" id="BAUU01000005">
    <property type="protein sequence ID" value="GAE29572.1"/>
    <property type="molecule type" value="Genomic_DNA"/>
</dbReference>
<evidence type="ECO:0000313" key="2">
    <source>
        <dbReference type="Proteomes" id="UP000018895"/>
    </source>
</evidence>
<dbReference type="STRING" id="1236971.JCM9152_936"/>
<dbReference type="Pfam" id="PF05655">
    <property type="entry name" value="AvrD"/>
    <property type="match status" value="1"/>
</dbReference>
<reference evidence="1" key="1">
    <citation type="journal article" date="2014" name="Genome Announc.">
        <title>Draft Genome Sequences of Three Alkaliphilic Bacillus Strains, Bacillus wakoensis JCM 9140T, Bacillus akibai JCM 9157T, and Bacillus hemicellulosilyticus JCM 9152T.</title>
        <authorList>
            <person name="Yuki M."/>
            <person name="Oshima K."/>
            <person name="Suda W."/>
            <person name="Oshida Y."/>
            <person name="Kitamura K."/>
            <person name="Iida T."/>
            <person name="Hattori M."/>
            <person name="Ohkuma M."/>
        </authorList>
    </citation>
    <scope>NUCLEOTIDE SEQUENCE [LARGE SCALE GENOMIC DNA]</scope>
    <source>
        <strain evidence="1">JCM 9152</strain>
    </source>
</reference>
<organism evidence="1 2">
    <name type="scientific">Halalkalibacter hemicellulosilyticusJCM 9152</name>
    <dbReference type="NCBI Taxonomy" id="1236971"/>
    <lineage>
        <taxon>Bacteria</taxon>
        <taxon>Bacillati</taxon>
        <taxon>Bacillota</taxon>
        <taxon>Bacilli</taxon>
        <taxon>Bacillales</taxon>
        <taxon>Bacillaceae</taxon>
        <taxon>Halalkalibacter</taxon>
    </lineage>
</organism>
<dbReference type="RefSeq" id="WP_035341341.1">
    <property type="nucleotide sequence ID" value="NZ_BAUU01000005.1"/>
</dbReference>
<name>W4QC94_9BACI</name>
<dbReference type="OrthoDB" id="4919083at2"/>
<keyword evidence="2" id="KW-1185">Reference proteome</keyword>
<accession>W4QC94</accession>